<dbReference type="SUPFAM" id="SSF46689">
    <property type="entry name" value="Homeodomain-like"/>
    <property type="match status" value="1"/>
</dbReference>
<dbReference type="PROSITE" id="PS50977">
    <property type="entry name" value="HTH_TETR_2"/>
    <property type="match status" value="1"/>
</dbReference>
<dbReference type="Proteomes" id="UP000199039">
    <property type="component" value="Unassembled WGS sequence"/>
</dbReference>
<evidence type="ECO:0000256" key="2">
    <source>
        <dbReference type="PROSITE-ProRule" id="PRU00335"/>
    </source>
</evidence>
<dbReference type="STRING" id="1814289.SAMN05216410_0722"/>
<dbReference type="PANTHER" id="PTHR30055">
    <property type="entry name" value="HTH-TYPE TRANSCRIPTIONAL REGULATOR RUTR"/>
    <property type="match status" value="1"/>
</dbReference>
<keyword evidence="1 2" id="KW-0238">DNA-binding</keyword>
<dbReference type="InterPro" id="IPR009057">
    <property type="entry name" value="Homeodomain-like_sf"/>
</dbReference>
<dbReference type="GO" id="GO:0000976">
    <property type="term" value="F:transcription cis-regulatory region binding"/>
    <property type="evidence" value="ECO:0007669"/>
    <property type="project" value="TreeGrafter"/>
</dbReference>
<evidence type="ECO:0000256" key="1">
    <source>
        <dbReference type="ARBA" id="ARBA00023125"/>
    </source>
</evidence>
<protein>
    <submittedName>
        <fullName evidence="4">Transcriptional regulator, TetR family</fullName>
    </submittedName>
</protein>
<dbReference type="Pfam" id="PF00440">
    <property type="entry name" value="TetR_N"/>
    <property type="match status" value="1"/>
</dbReference>
<dbReference type="InterPro" id="IPR001647">
    <property type="entry name" value="HTH_TetR"/>
</dbReference>
<keyword evidence="5" id="KW-1185">Reference proteome</keyword>
<dbReference type="AlphaFoldDB" id="A0A1G6H4C2"/>
<sequence length="234" mass="25524">MTAIDGYLPVSPPAASVPPVAQVGRRERAKEDKRARIFSAASAAFAEHGFDRVTTQQIADRADVGTGTLFRYAATKGELFLMVYNERFADAVEAGALASRRHTDRTDRTDAVHALVDPVLTWARSLGDSADYQRELLFGPAGERYRDEGLAIVADLQNRITTLLLTDQPDPTQVTTREAHRAARSVFAILNLLLVQPLNDLHPESDASAELHAQIAQVVRGYVATTDTPDTGSR</sequence>
<dbReference type="RefSeq" id="WP_175558984.1">
    <property type="nucleotide sequence ID" value="NZ_FMYH01000001.1"/>
</dbReference>
<organism evidence="4 5">
    <name type="scientific">Sanguibacter gelidistatuariae</name>
    <dbReference type="NCBI Taxonomy" id="1814289"/>
    <lineage>
        <taxon>Bacteria</taxon>
        <taxon>Bacillati</taxon>
        <taxon>Actinomycetota</taxon>
        <taxon>Actinomycetes</taxon>
        <taxon>Micrococcales</taxon>
        <taxon>Sanguibacteraceae</taxon>
        <taxon>Sanguibacter</taxon>
    </lineage>
</organism>
<gene>
    <name evidence="4" type="ORF">SAMN05216410_0722</name>
</gene>
<dbReference type="GO" id="GO:0003700">
    <property type="term" value="F:DNA-binding transcription factor activity"/>
    <property type="evidence" value="ECO:0007669"/>
    <property type="project" value="TreeGrafter"/>
</dbReference>
<accession>A0A1G6H4C2</accession>
<dbReference type="EMBL" id="FMYH01000001">
    <property type="protein sequence ID" value="SDB89139.1"/>
    <property type="molecule type" value="Genomic_DNA"/>
</dbReference>
<dbReference type="InterPro" id="IPR050109">
    <property type="entry name" value="HTH-type_TetR-like_transc_reg"/>
</dbReference>
<feature type="domain" description="HTH tetR-type" evidence="3">
    <location>
        <begin position="31"/>
        <end position="91"/>
    </location>
</feature>
<proteinExistence type="predicted"/>
<feature type="DNA-binding region" description="H-T-H motif" evidence="2">
    <location>
        <begin position="54"/>
        <end position="73"/>
    </location>
</feature>
<evidence type="ECO:0000313" key="5">
    <source>
        <dbReference type="Proteomes" id="UP000199039"/>
    </source>
</evidence>
<dbReference type="PANTHER" id="PTHR30055:SF226">
    <property type="entry name" value="HTH-TYPE TRANSCRIPTIONAL REGULATOR PKSA"/>
    <property type="match status" value="1"/>
</dbReference>
<dbReference type="PRINTS" id="PR00455">
    <property type="entry name" value="HTHTETR"/>
</dbReference>
<evidence type="ECO:0000313" key="4">
    <source>
        <dbReference type="EMBL" id="SDB89139.1"/>
    </source>
</evidence>
<evidence type="ECO:0000259" key="3">
    <source>
        <dbReference type="PROSITE" id="PS50977"/>
    </source>
</evidence>
<dbReference type="Gene3D" id="1.10.357.10">
    <property type="entry name" value="Tetracycline Repressor, domain 2"/>
    <property type="match status" value="1"/>
</dbReference>
<name>A0A1G6H4C2_9MICO</name>
<reference evidence="4 5" key="1">
    <citation type="submission" date="2016-09" db="EMBL/GenBank/DDBJ databases">
        <authorList>
            <person name="Capua I."/>
            <person name="De Benedictis P."/>
            <person name="Joannis T."/>
            <person name="Lombin L.H."/>
            <person name="Cattoli G."/>
        </authorList>
    </citation>
    <scope>NUCLEOTIDE SEQUENCE [LARGE SCALE GENOMIC DNA]</scope>
    <source>
        <strain evidence="4 5">ISLP-3</strain>
    </source>
</reference>